<dbReference type="OrthoDB" id="6129702at2759"/>
<organism evidence="2 3">
    <name type="scientific">Lottia gigantea</name>
    <name type="common">Giant owl limpet</name>
    <dbReference type="NCBI Taxonomy" id="225164"/>
    <lineage>
        <taxon>Eukaryota</taxon>
        <taxon>Metazoa</taxon>
        <taxon>Spiralia</taxon>
        <taxon>Lophotrochozoa</taxon>
        <taxon>Mollusca</taxon>
        <taxon>Gastropoda</taxon>
        <taxon>Patellogastropoda</taxon>
        <taxon>Lottioidea</taxon>
        <taxon>Lottiidae</taxon>
        <taxon>Lottia</taxon>
    </lineage>
</organism>
<feature type="region of interest" description="Disordered" evidence="1">
    <location>
        <begin position="200"/>
        <end position="298"/>
    </location>
</feature>
<evidence type="ECO:0008006" key="4">
    <source>
        <dbReference type="Google" id="ProtNLM"/>
    </source>
</evidence>
<dbReference type="STRING" id="225164.V4BC02"/>
<evidence type="ECO:0000313" key="3">
    <source>
        <dbReference type="Proteomes" id="UP000030746"/>
    </source>
</evidence>
<dbReference type="CTD" id="20247444"/>
<dbReference type="Gene3D" id="1.20.920.20">
    <property type="match status" value="1"/>
</dbReference>
<accession>V4BC02</accession>
<proteinExistence type="predicted"/>
<dbReference type="InterPro" id="IPR011992">
    <property type="entry name" value="EF-hand-dom_pair"/>
</dbReference>
<dbReference type="EMBL" id="KB199650">
    <property type="protein sequence ID" value="ESP05146.1"/>
    <property type="molecule type" value="Genomic_DNA"/>
</dbReference>
<reference evidence="2 3" key="1">
    <citation type="journal article" date="2013" name="Nature">
        <title>Insights into bilaterian evolution from three spiralian genomes.</title>
        <authorList>
            <person name="Simakov O."/>
            <person name="Marletaz F."/>
            <person name="Cho S.J."/>
            <person name="Edsinger-Gonzales E."/>
            <person name="Havlak P."/>
            <person name="Hellsten U."/>
            <person name="Kuo D.H."/>
            <person name="Larsson T."/>
            <person name="Lv J."/>
            <person name="Arendt D."/>
            <person name="Savage R."/>
            <person name="Osoegawa K."/>
            <person name="de Jong P."/>
            <person name="Grimwood J."/>
            <person name="Chapman J.A."/>
            <person name="Shapiro H."/>
            <person name="Aerts A."/>
            <person name="Otillar R.P."/>
            <person name="Terry A.Y."/>
            <person name="Boore J.L."/>
            <person name="Grigoriev I.V."/>
            <person name="Lindberg D.R."/>
            <person name="Seaver E.C."/>
            <person name="Weisblat D.A."/>
            <person name="Putnam N.H."/>
            <person name="Rokhsar D.S."/>
        </authorList>
    </citation>
    <scope>NUCLEOTIDE SEQUENCE [LARGE SCALE GENOMIC DNA]</scope>
</reference>
<evidence type="ECO:0000256" key="1">
    <source>
        <dbReference type="SAM" id="MobiDB-lite"/>
    </source>
</evidence>
<dbReference type="RefSeq" id="XP_009043691.1">
    <property type="nucleotide sequence ID" value="XM_009045443.1"/>
</dbReference>
<dbReference type="AlphaFoldDB" id="V4BC02"/>
<dbReference type="Proteomes" id="UP000030746">
    <property type="component" value="Unassembled WGS sequence"/>
</dbReference>
<sequence>MGEVGIDNRQSIIKEVFEQYVADSSGDLTPEQLQVLHADLRIGGISIPQVKAAINYVCATENCDMSELFDLLQEMDRRYFLLQNLRWEFSFLDREKCDYISEEQAKWLAQCVHREFYSNRNWEYFLLRRLVPGSGVTFPEIEVMLCNIPNRLDLEEEWQEEEKLKQDKLEKQRKLEEAARLHAEKLARLRDEERKKKELEKEREEQERRRKQKEEEEKEKQEEEERRRKAEEEEQRRLKEIEEENERKRKEEEEKYKDADKWKKMAEKEEKEAEEELKRLKNKKKEQNDEKKRKELDEAEKKAKILHKESKNKRIKYQLKVAIKSRDKFQLEYSVTEFKKSGMNDDEMDLAKAERLLKELTAGDNLHKAMSKRELEELEKAMTFVKHHGFENQLASEMSEANKVLVRLKRLERIRHEILELKQSTVAEIRSYQNPPAIVHTVMTATFLALGHKEKETKDWKAVQALVGKTGKESVKRKCLELKASTIPLPAAKRVKTLLDKYELDAVRDVSAGAATFYVWATTVVEEAVELNESK</sequence>
<dbReference type="HOGENOM" id="CLU_038203_0_0_1"/>
<dbReference type="SUPFAM" id="SSF47473">
    <property type="entry name" value="EF-hand"/>
    <property type="match status" value="1"/>
</dbReference>
<name>V4BC02_LOTGI</name>
<dbReference type="KEGG" id="lgi:LOTGIDRAFT_227829"/>
<dbReference type="GeneID" id="20247444"/>
<keyword evidence="3" id="KW-1185">Reference proteome</keyword>
<evidence type="ECO:0000313" key="2">
    <source>
        <dbReference type="EMBL" id="ESP05146.1"/>
    </source>
</evidence>
<gene>
    <name evidence="2" type="ORF">LOTGIDRAFT_227829</name>
</gene>
<dbReference type="OMA" id="IMITMYL"/>
<protein>
    <recommendedName>
        <fullName evidence="4">EF-hand domain-containing protein</fullName>
    </recommendedName>
</protein>